<organism evidence="2 3">
    <name type="scientific">Umbra pygmaea</name>
    <name type="common">Eastern mudminnow</name>
    <dbReference type="NCBI Taxonomy" id="75934"/>
    <lineage>
        <taxon>Eukaryota</taxon>
        <taxon>Metazoa</taxon>
        <taxon>Chordata</taxon>
        <taxon>Craniata</taxon>
        <taxon>Vertebrata</taxon>
        <taxon>Euteleostomi</taxon>
        <taxon>Actinopterygii</taxon>
        <taxon>Neopterygii</taxon>
        <taxon>Teleostei</taxon>
        <taxon>Protacanthopterygii</taxon>
        <taxon>Esociformes</taxon>
        <taxon>Umbridae</taxon>
        <taxon>Umbra</taxon>
    </lineage>
</organism>
<reference evidence="2 3" key="1">
    <citation type="submission" date="2024-06" db="EMBL/GenBank/DDBJ databases">
        <authorList>
            <person name="Pan Q."/>
            <person name="Wen M."/>
            <person name="Jouanno E."/>
            <person name="Zahm M."/>
            <person name="Klopp C."/>
            <person name="Cabau C."/>
            <person name="Louis A."/>
            <person name="Berthelot C."/>
            <person name="Parey E."/>
            <person name="Roest Crollius H."/>
            <person name="Montfort J."/>
            <person name="Robinson-Rechavi M."/>
            <person name="Bouchez O."/>
            <person name="Lampietro C."/>
            <person name="Lopez Roques C."/>
            <person name="Donnadieu C."/>
            <person name="Postlethwait J."/>
            <person name="Bobe J."/>
            <person name="Verreycken H."/>
            <person name="Guiguen Y."/>
        </authorList>
    </citation>
    <scope>NUCLEOTIDE SEQUENCE [LARGE SCALE GENOMIC DNA]</scope>
    <source>
        <strain evidence="2">Up_M1</strain>
        <tissue evidence="2">Testis</tissue>
    </source>
</reference>
<keyword evidence="1" id="KW-0732">Signal</keyword>
<proteinExistence type="predicted"/>
<keyword evidence="3" id="KW-1185">Reference proteome</keyword>
<evidence type="ECO:0000256" key="1">
    <source>
        <dbReference type="SAM" id="SignalP"/>
    </source>
</evidence>
<dbReference type="Proteomes" id="UP001557470">
    <property type="component" value="Unassembled WGS sequence"/>
</dbReference>
<feature type="chain" id="PRO_5044817723" evidence="1">
    <location>
        <begin position="21"/>
        <end position="77"/>
    </location>
</feature>
<dbReference type="AlphaFoldDB" id="A0ABD0W494"/>
<evidence type="ECO:0000313" key="2">
    <source>
        <dbReference type="EMBL" id="KAL0965904.1"/>
    </source>
</evidence>
<comment type="caution">
    <text evidence="2">The sequence shown here is derived from an EMBL/GenBank/DDBJ whole genome shotgun (WGS) entry which is preliminary data.</text>
</comment>
<evidence type="ECO:0000313" key="3">
    <source>
        <dbReference type="Proteomes" id="UP001557470"/>
    </source>
</evidence>
<dbReference type="EMBL" id="JAGEUA010000009">
    <property type="protein sequence ID" value="KAL0965904.1"/>
    <property type="molecule type" value="Genomic_DNA"/>
</dbReference>
<name>A0ABD0W494_UMBPY</name>
<sequence>MYRFFVKLTFLISAIVISQGLRCSLPTESCLNGGRCEASLDGNGECNLKNQFCSATRGAGNFRVHPVAKDPILHIFF</sequence>
<feature type="signal peptide" evidence="1">
    <location>
        <begin position="1"/>
        <end position="20"/>
    </location>
</feature>
<accession>A0ABD0W494</accession>
<gene>
    <name evidence="2" type="ORF">UPYG_G00287570</name>
</gene>
<protein>
    <submittedName>
        <fullName evidence="2">Uncharacterized protein</fullName>
    </submittedName>
</protein>